<dbReference type="RefSeq" id="WP_181473303.1">
    <property type="nucleotide sequence ID" value="NZ_JACEFG010000003.1"/>
</dbReference>
<accession>A0A838CVU6</accession>
<feature type="transmembrane region" description="Helical" evidence="1">
    <location>
        <begin position="84"/>
        <end position="103"/>
    </location>
</feature>
<proteinExistence type="predicted"/>
<protein>
    <recommendedName>
        <fullName evidence="4">DUF4131 domain-containing protein</fullName>
    </recommendedName>
</protein>
<keyword evidence="1" id="KW-0472">Membrane</keyword>
<evidence type="ECO:0000313" key="3">
    <source>
        <dbReference type="Proteomes" id="UP000571017"/>
    </source>
</evidence>
<evidence type="ECO:0000256" key="1">
    <source>
        <dbReference type="SAM" id="Phobius"/>
    </source>
</evidence>
<name>A0A838CVU6_9BACI</name>
<sequence>MIFLAGILPGIVLLLFLAAIVFSYYKKKMWLGIGLSIGSSGLIFYYLFILFRIEYEGMALFAIILFLIGIFVMVASVRASIKKSIISSAVFVIVIMGLGYWWYEAVLHSFRGEVVEKTMHEEKAVVTISINVNGGRGDIDVLSIGEAKYEQLEPGQKVRVVGSMKQDGMGFDLDSYWLFVIDD</sequence>
<reference evidence="2 3" key="1">
    <citation type="journal article" date="2004" name="Extremophiles">
        <title>Halobacillus locisalis sp. nov., a halophilic bacterium isolated from a marine solar saltern of the Yellow Sea in Korea.</title>
        <authorList>
            <person name="Yoon J.H."/>
            <person name="Kang K.H."/>
            <person name="Oh T.K."/>
            <person name="Park Y.H."/>
        </authorList>
    </citation>
    <scope>NUCLEOTIDE SEQUENCE [LARGE SCALE GENOMIC DNA]</scope>
    <source>
        <strain evidence="2 3">KCTC 3788</strain>
    </source>
</reference>
<feature type="transmembrane region" description="Helical" evidence="1">
    <location>
        <begin position="6"/>
        <end position="25"/>
    </location>
</feature>
<keyword evidence="1" id="KW-1133">Transmembrane helix</keyword>
<keyword evidence="1" id="KW-0812">Transmembrane</keyword>
<evidence type="ECO:0008006" key="4">
    <source>
        <dbReference type="Google" id="ProtNLM"/>
    </source>
</evidence>
<comment type="caution">
    <text evidence="2">The sequence shown here is derived from an EMBL/GenBank/DDBJ whole genome shotgun (WGS) entry which is preliminary data.</text>
</comment>
<evidence type="ECO:0000313" key="2">
    <source>
        <dbReference type="EMBL" id="MBA2176272.1"/>
    </source>
</evidence>
<feature type="transmembrane region" description="Helical" evidence="1">
    <location>
        <begin position="30"/>
        <end position="51"/>
    </location>
</feature>
<organism evidence="2 3">
    <name type="scientific">Halobacillus locisalis</name>
    <dbReference type="NCBI Taxonomy" id="220753"/>
    <lineage>
        <taxon>Bacteria</taxon>
        <taxon>Bacillati</taxon>
        <taxon>Bacillota</taxon>
        <taxon>Bacilli</taxon>
        <taxon>Bacillales</taxon>
        <taxon>Bacillaceae</taxon>
        <taxon>Halobacillus</taxon>
    </lineage>
</organism>
<gene>
    <name evidence="2" type="ORF">H0266_15345</name>
</gene>
<dbReference type="AlphaFoldDB" id="A0A838CVU6"/>
<dbReference type="EMBL" id="JACEFG010000003">
    <property type="protein sequence ID" value="MBA2176272.1"/>
    <property type="molecule type" value="Genomic_DNA"/>
</dbReference>
<feature type="transmembrane region" description="Helical" evidence="1">
    <location>
        <begin position="57"/>
        <end position="77"/>
    </location>
</feature>
<keyword evidence="3" id="KW-1185">Reference proteome</keyword>
<dbReference type="Proteomes" id="UP000571017">
    <property type="component" value="Unassembled WGS sequence"/>
</dbReference>